<dbReference type="PANTHER" id="PTHR43583">
    <property type="entry name" value="2-IMINOACETATE SYNTHASE"/>
    <property type="match status" value="1"/>
</dbReference>
<dbReference type="InterPro" id="IPR034428">
    <property type="entry name" value="ThiH/NoCL/HydG-like"/>
</dbReference>
<dbReference type="SFLD" id="SFLDG01081">
    <property type="entry name" value="cleavage_of_the_Ca-Cb_bond_in"/>
    <property type="match status" value="1"/>
</dbReference>
<dbReference type="SMART" id="SM00876">
    <property type="entry name" value="BATS"/>
    <property type="match status" value="1"/>
</dbReference>
<dbReference type="SFLD" id="SFLDG01060">
    <property type="entry name" value="BATS_domain_containing"/>
    <property type="match status" value="1"/>
</dbReference>
<protein>
    <submittedName>
        <fullName evidence="9">2-iminoacetate synthase</fullName>
        <ecNumber evidence="9">4.1.99.19</ecNumber>
    </submittedName>
</protein>
<dbReference type="Pfam" id="PF06968">
    <property type="entry name" value="BATS"/>
    <property type="match status" value="1"/>
</dbReference>
<keyword evidence="5" id="KW-0408">Iron</keyword>
<evidence type="ECO:0000256" key="6">
    <source>
        <dbReference type="ARBA" id="ARBA00023014"/>
    </source>
</evidence>
<dbReference type="InterPro" id="IPR058240">
    <property type="entry name" value="rSAM_sf"/>
</dbReference>
<feature type="coiled-coil region" evidence="7">
    <location>
        <begin position="92"/>
        <end position="119"/>
    </location>
</feature>
<gene>
    <name evidence="9" type="ORF">J2Z44_003655</name>
</gene>
<evidence type="ECO:0000256" key="3">
    <source>
        <dbReference type="ARBA" id="ARBA00022691"/>
    </source>
</evidence>
<dbReference type="SFLD" id="SFLDS00029">
    <property type="entry name" value="Radical_SAM"/>
    <property type="match status" value="1"/>
</dbReference>
<evidence type="ECO:0000313" key="10">
    <source>
        <dbReference type="Proteomes" id="UP001519308"/>
    </source>
</evidence>
<dbReference type="InterPro" id="IPR010722">
    <property type="entry name" value="BATS_dom"/>
</dbReference>
<dbReference type="EC" id="4.1.99.19" evidence="9"/>
<comment type="cofactor">
    <cofactor evidence="1">
        <name>[4Fe-4S] cluster</name>
        <dbReference type="ChEBI" id="CHEBI:49883"/>
    </cofactor>
</comment>
<feature type="domain" description="Biotin and thiamin synthesis-associated" evidence="8">
    <location>
        <begin position="256"/>
        <end position="359"/>
    </location>
</feature>
<dbReference type="NCBIfam" id="TIGR02351">
    <property type="entry name" value="thiH"/>
    <property type="match status" value="1"/>
</dbReference>
<keyword evidence="4" id="KW-0479">Metal-binding</keyword>
<dbReference type="GO" id="GO:0036355">
    <property type="term" value="F:2-iminoacetate synthase activity"/>
    <property type="evidence" value="ECO:0007669"/>
    <property type="project" value="UniProtKB-EC"/>
</dbReference>
<dbReference type="InterPro" id="IPR012726">
    <property type="entry name" value="ThiH"/>
</dbReference>
<dbReference type="SFLD" id="SFLDF00301">
    <property type="entry name" value="2-iminoacetate_synthase_(ThiH)"/>
    <property type="match status" value="1"/>
</dbReference>
<dbReference type="PANTHER" id="PTHR43583:SF1">
    <property type="entry name" value="2-IMINOACETATE SYNTHASE"/>
    <property type="match status" value="1"/>
</dbReference>
<keyword evidence="10" id="KW-1185">Reference proteome</keyword>
<dbReference type="InterPro" id="IPR013785">
    <property type="entry name" value="Aldolase_TIM"/>
</dbReference>
<keyword evidence="3" id="KW-0949">S-adenosyl-L-methionine</keyword>
<keyword evidence="9" id="KW-0456">Lyase</keyword>
<evidence type="ECO:0000313" key="9">
    <source>
        <dbReference type="EMBL" id="MBP2023813.1"/>
    </source>
</evidence>
<dbReference type="Gene3D" id="3.20.20.70">
    <property type="entry name" value="Aldolase class I"/>
    <property type="match status" value="1"/>
</dbReference>
<dbReference type="SUPFAM" id="SSF102114">
    <property type="entry name" value="Radical SAM enzymes"/>
    <property type="match status" value="1"/>
</dbReference>
<organism evidence="9 10">
    <name type="scientific">Clostridium punense</name>
    <dbReference type="NCBI Taxonomy" id="1054297"/>
    <lineage>
        <taxon>Bacteria</taxon>
        <taxon>Bacillati</taxon>
        <taxon>Bacillota</taxon>
        <taxon>Clostridia</taxon>
        <taxon>Eubacteriales</taxon>
        <taxon>Clostridiaceae</taxon>
        <taxon>Clostridium</taxon>
    </lineage>
</organism>
<dbReference type="Proteomes" id="UP001519308">
    <property type="component" value="Unassembled WGS sequence"/>
</dbReference>
<evidence type="ECO:0000256" key="5">
    <source>
        <dbReference type="ARBA" id="ARBA00023004"/>
    </source>
</evidence>
<name>A0ABS4K7R1_9CLOT</name>
<evidence type="ECO:0000256" key="2">
    <source>
        <dbReference type="ARBA" id="ARBA00022485"/>
    </source>
</evidence>
<dbReference type="InterPro" id="IPR007197">
    <property type="entry name" value="rSAM"/>
</dbReference>
<dbReference type="EMBL" id="JAGGLL010000038">
    <property type="protein sequence ID" value="MBP2023813.1"/>
    <property type="molecule type" value="Genomic_DNA"/>
</dbReference>
<dbReference type="CDD" id="cd01335">
    <property type="entry name" value="Radical_SAM"/>
    <property type="match status" value="1"/>
</dbReference>
<dbReference type="Pfam" id="PF04055">
    <property type="entry name" value="Radical_SAM"/>
    <property type="match status" value="1"/>
</dbReference>
<proteinExistence type="predicted"/>
<evidence type="ECO:0000259" key="8">
    <source>
        <dbReference type="SMART" id="SM00876"/>
    </source>
</evidence>
<keyword evidence="7" id="KW-0175">Coiled coil</keyword>
<reference evidence="9 10" key="1">
    <citation type="submission" date="2021-03" db="EMBL/GenBank/DDBJ databases">
        <title>Genomic Encyclopedia of Type Strains, Phase IV (KMG-IV): sequencing the most valuable type-strain genomes for metagenomic binning, comparative biology and taxonomic classification.</title>
        <authorList>
            <person name="Goeker M."/>
        </authorList>
    </citation>
    <scope>NUCLEOTIDE SEQUENCE [LARGE SCALE GENOMIC DNA]</scope>
    <source>
        <strain evidence="9 10">DSM 28650</strain>
    </source>
</reference>
<accession>A0ABS4K7R1</accession>
<evidence type="ECO:0000256" key="7">
    <source>
        <dbReference type="SAM" id="Coils"/>
    </source>
</evidence>
<sequence length="369" mass="41974">MSFYEEYVSYKDLDFEDFFSKITKEQVLRVISKDKLSPMDFLTLLAPAAEEVIEVMAQRAHVLSLHHFGKSILLYTPIYIANHCVNKCAYCSYNIENNIQRKQLTMEEIEKEAEEISKTGLKHILLLTGESKKDTPLSYIIEAIGILKKYFQSVSIEIYPLTEEEYREVVKAGVDGLTVYQEVYDEEIYNKVHVAGPKKNYKFRLDAPERGCKANMRSVNIGALLGLNNWRVEAFMSGLHGKYLQDNYPQVEVGLSLPRIRPHVGVFEDIQPVSDINLVQVLLAYRIFLPQAGINVSTREREAFRDNLISLGVTKMSAGVSTEVGGHGNSDKGSAQFEISDKRTVEEMKLAIKAKGYQPILKDWMNLEN</sequence>
<keyword evidence="6" id="KW-0411">Iron-sulfur</keyword>
<dbReference type="RefSeq" id="WP_021284154.1">
    <property type="nucleotide sequence ID" value="NZ_JAGGLL010000038.1"/>
</dbReference>
<evidence type="ECO:0000256" key="1">
    <source>
        <dbReference type="ARBA" id="ARBA00001966"/>
    </source>
</evidence>
<keyword evidence="2" id="KW-0004">4Fe-4S</keyword>
<comment type="caution">
    <text evidence="9">The sequence shown here is derived from an EMBL/GenBank/DDBJ whole genome shotgun (WGS) entry which is preliminary data.</text>
</comment>
<evidence type="ECO:0000256" key="4">
    <source>
        <dbReference type="ARBA" id="ARBA00022723"/>
    </source>
</evidence>